<feature type="domain" description="Poly A polymerase head" evidence="6">
    <location>
        <begin position="94"/>
        <end position="223"/>
    </location>
</feature>
<dbReference type="GO" id="GO:0000166">
    <property type="term" value="F:nucleotide binding"/>
    <property type="evidence" value="ECO:0007669"/>
    <property type="project" value="UniProtKB-KW"/>
</dbReference>
<dbReference type="GO" id="GO:0016779">
    <property type="term" value="F:nucleotidyltransferase activity"/>
    <property type="evidence" value="ECO:0007669"/>
    <property type="project" value="InterPro"/>
</dbReference>
<dbReference type="KEGG" id="cmos:111451426"/>
<reference evidence="9" key="1">
    <citation type="submission" date="2025-08" db="UniProtKB">
        <authorList>
            <consortium name="RefSeq"/>
        </authorList>
    </citation>
    <scope>IDENTIFICATION</scope>
    <source>
        <tissue evidence="9">Young leaves</tissue>
    </source>
</reference>
<sequence>MAFFSLRPNNGFISHILDLIKLQRLTHAFTNGEPIRAPIYSAMDFHSMGRQDASNIDMPKWNKVDGRAFGISRSMIPSSSWMVLKILHNKGFEAYLVGGCVRDLLLNRAPKDFDVITTAGLRQIHKLFHHAQIVGRRFPICMVNIKGSVIEVSSFETVAKHSKGKETVTSSPTPRKCDEKDLIRWRNSLHRDFTINSLFFDPFLNVIYDYAEGIADLRSLKLRTLIPASLSFKEDCARILRGLRIAARLGLSLSKDTETAMRKLSSSIASLDKSRLMMEFNYMLSYGAAVPSLYLLQRFNLLEILLPFHAAYLDKQDIKKSSLNSTMLMKLFSNLDKLVSCDRPSDCNIWVALLAFHMALVNNPQNSLIVLAFAATLYHGEWNEGVNYARENSLLQINLRPEITRSAQFKSAEELAERVTHFALKVQGCIAALTSADCLLEAMSTFPASPHSSLVFVSKKAAKDVAKIIEVLVNDVESYKNTRKNFEIDYQLLKKGILNESRFVLGKVILETLKEAIVQEDGIILDVKQNLCVDATTEENYSSPVSDSVKDQLVVKRNKKVRKLLSSSEVEWEGNKKNKLDGKEGSIFDRVVEDGRCVNIAEPYKKGVEASQLPHAGLNSMEDSLLESSKCHHFEVRESEVMQENLETMDNQVKKMTPSQETRDKVTKELLHAVEANPWKMDKVNGKEGKPEKKEHGLQPQGKENIEKKRRHVTDIEQHKRPLSSLFK</sequence>
<dbReference type="RefSeq" id="XP_022947617.1">
    <property type="nucleotide sequence ID" value="XM_023091849.1"/>
</dbReference>
<feature type="compositionally biased region" description="Basic and acidic residues" evidence="5">
    <location>
        <begin position="680"/>
        <end position="697"/>
    </location>
</feature>
<evidence type="ECO:0000256" key="4">
    <source>
        <dbReference type="RuleBase" id="RU003953"/>
    </source>
</evidence>
<dbReference type="PANTHER" id="PTHR43051">
    <property type="entry name" value="POLYNUCLEOTIDE ADENYLYLTRANSFERASE FAMILY PROTEIN"/>
    <property type="match status" value="1"/>
</dbReference>
<keyword evidence="4" id="KW-0694">RNA-binding</keyword>
<feature type="domain" description="tRNA nucleotidyltransferase/poly(A) polymerase RNA and SrmB- binding" evidence="7">
    <location>
        <begin position="250"/>
        <end position="312"/>
    </location>
</feature>
<dbReference type="GeneID" id="111451426"/>
<dbReference type="SUPFAM" id="SSF81301">
    <property type="entry name" value="Nucleotidyltransferase"/>
    <property type="match status" value="1"/>
</dbReference>
<evidence type="ECO:0000256" key="5">
    <source>
        <dbReference type="SAM" id="MobiDB-lite"/>
    </source>
</evidence>
<keyword evidence="8" id="KW-1185">Reference proteome</keyword>
<evidence type="ECO:0000313" key="8">
    <source>
        <dbReference type="Proteomes" id="UP000504609"/>
    </source>
</evidence>
<feature type="region of interest" description="Disordered" evidence="5">
    <location>
        <begin position="679"/>
        <end position="728"/>
    </location>
</feature>
<evidence type="ECO:0000259" key="7">
    <source>
        <dbReference type="Pfam" id="PF12627"/>
    </source>
</evidence>
<evidence type="ECO:0000313" key="9">
    <source>
        <dbReference type="RefSeq" id="XP_022947617.1"/>
    </source>
</evidence>
<dbReference type="Gene3D" id="3.30.460.10">
    <property type="entry name" value="Beta Polymerase, domain 2"/>
    <property type="match status" value="1"/>
</dbReference>
<name>A0A6J1G6Y5_CUCMO</name>
<protein>
    <submittedName>
        <fullName evidence="9">Uncharacterized protein LOC111451426</fullName>
    </submittedName>
</protein>
<proteinExistence type="inferred from homology"/>
<evidence type="ECO:0000256" key="2">
    <source>
        <dbReference type="ARBA" id="ARBA00022679"/>
    </source>
</evidence>
<dbReference type="InterPro" id="IPR043519">
    <property type="entry name" value="NT_sf"/>
</dbReference>
<dbReference type="GO" id="GO:0001680">
    <property type="term" value="P:tRNA 3'-terminal CCA addition"/>
    <property type="evidence" value="ECO:0007669"/>
    <property type="project" value="UniProtKB-ARBA"/>
</dbReference>
<keyword evidence="3" id="KW-0547">Nucleotide-binding</keyword>
<dbReference type="AlphaFoldDB" id="A0A6J1G6Y5"/>
<evidence type="ECO:0000256" key="1">
    <source>
        <dbReference type="ARBA" id="ARBA00007265"/>
    </source>
</evidence>
<dbReference type="Proteomes" id="UP000504609">
    <property type="component" value="Unplaced"/>
</dbReference>
<organism evidence="8 9">
    <name type="scientific">Cucurbita moschata</name>
    <name type="common">Winter crookneck squash</name>
    <name type="synonym">Cucurbita pepo var. moschata</name>
    <dbReference type="NCBI Taxonomy" id="3662"/>
    <lineage>
        <taxon>Eukaryota</taxon>
        <taxon>Viridiplantae</taxon>
        <taxon>Streptophyta</taxon>
        <taxon>Embryophyta</taxon>
        <taxon>Tracheophyta</taxon>
        <taxon>Spermatophyta</taxon>
        <taxon>Magnoliopsida</taxon>
        <taxon>eudicotyledons</taxon>
        <taxon>Gunneridae</taxon>
        <taxon>Pentapetalae</taxon>
        <taxon>rosids</taxon>
        <taxon>fabids</taxon>
        <taxon>Cucurbitales</taxon>
        <taxon>Cucurbitaceae</taxon>
        <taxon>Cucurbiteae</taxon>
        <taxon>Cucurbita</taxon>
    </lineage>
</organism>
<dbReference type="Pfam" id="PF01743">
    <property type="entry name" value="PolyA_pol"/>
    <property type="match status" value="1"/>
</dbReference>
<dbReference type="InterPro" id="IPR032828">
    <property type="entry name" value="PolyA_RNA-bd"/>
</dbReference>
<dbReference type="Pfam" id="PF12627">
    <property type="entry name" value="PolyA_pol_RNAbd"/>
    <property type="match status" value="1"/>
</dbReference>
<keyword evidence="2 4" id="KW-0808">Transferase</keyword>
<gene>
    <name evidence="9" type="primary">LOC111451426</name>
</gene>
<dbReference type="InterPro" id="IPR002646">
    <property type="entry name" value="PolA_pol_head_dom"/>
</dbReference>
<evidence type="ECO:0000259" key="6">
    <source>
        <dbReference type="Pfam" id="PF01743"/>
    </source>
</evidence>
<dbReference type="Gene3D" id="1.10.3090.10">
    <property type="entry name" value="cca-adding enzyme, domain 2"/>
    <property type="match status" value="1"/>
</dbReference>
<dbReference type="InterPro" id="IPR052191">
    <property type="entry name" value="tRNA_ntf/polyA_polymerase_I"/>
</dbReference>
<dbReference type="GO" id="GO:0003723">
    <property type="term" value="F:RNA binding"/>
    <property type="evidence" value="ECO:0007669"/>
    <property type="project" value="UniProtKB-KW"/>
</dbReference>
<dbReference type="PANTHER" id="PTHR43051:SF1">
    <property type="entry name" value="POLYNUCLEOTIDE ADENYLYLTRANSFERASE FAMILY PROTEIN"/>
    <property type="match status" value="1"/>
</dbReference>
<dbReference type="SUPFAM" id="SSF81891">
    <property type="entry name" value="Poly A polymerase C-terminal region-like"/>
    <property type="match status" value="1"/>
</dbReference>
<comment type="similarity">
    <text evidence="1 4">Belongs to the tRNA nucleotidyltransferase/poly(A) polymerase family.</text>
</comment>
<accession>A0A6J1G6Y5</accession>
<dbReference type="CDD" id="cd05398">
    <property type="entry name" value="NT_ClassII-CCAase"/>
    <property type="match status" value="1"/>
</dbReference>
<evidence type="ECO:0000256" key="3">
    <source>
        <dbReference type="ARBA" id="ARBA00022741"/>
    </source>
</evidence>